<comment type="subcellular location">
    <subcellularLocation>
        <location evidence="6">Mitochondrion inner membrane</location>
        <topology evidence="6">Peripheral membrane protein</topology>
        <orientation evidence="6">Matrix side</orientation>
    </subcellularLocation>
</comment>
<evidence type="ECO:0000256" key="6">
    <source>
        <dbReference type="HAMAP-Rule" id="MF_03111"/>
    </source>
</evidence>
<dbReference type="OrthoDB" id="4249at2759"/>
<comment type="caution">
    <text evidence="8">The sequence shown here is derived from an EMBL/GenBank/DDBJ whole genome shotgun (WGS) entry which is preliminary data.</text>
</comment>
<dbReference type="GO" id="GO:0120539">
    <property type="term" value="F:4-hydroxy-3-methoxy-5-polyprenylbenzoate decarboxylase activity"/>
    <property type="evidence" value="ECO:0007669"/>
    <property type="project" value="UniProtKB-EC"/>
</dbReference>
<reference evidence="9" key="1">
    <citation type="journal article" date="2019" name="Nat. Commun.">
        <title>Expansion of phycobilisome linker gene families in mesophilic red algae.</title>
        <authorList>
            <person name="Lee J."/>
            <person name="Kim D."/>
            <person name="Bhattacharya D."/>
            <person name="Yoon H.S."/>
        </authorList>
    </citation>
    <scope>NUCLEOTIDE SEQUENCE [LARGE SCALE GENOMIC DNA]</scope>
    <source>
        <strain evidence="9">CCMP 1328</strain>
    </source>
</reference>
<proteinExistence type="inferred from homology"/>
<feature type="binding site" evidence="6">
    <location>
        <position position="157"/>
    </location>
    <ligand>
        <name>Zn(2+)</name>
        <dbReference type="ChEBI" id="CHEBI:29105"/>
    </ligand>
</feature>
<organism evidence="8 9">
    <name type="scientific">Porphyridium purpureum</name>
    <name type="common">Red alga</name>
    <name type="synonym">Porphyridium cruentum</name>
    <dbReference type="NCBI Taxonomy" id="35688"/>
    <lineage>
        <taxon>Eukaryota</taxon>
        <taxon>Rhodophyta</taxon>
        <taxon>Bangiophyceae</taxon>
        <taxon>Porphyridiales</taxon>
        <taxon>Porphyridiaceae</taxon>
        <taxon>Porphyridium</taxon>
    </lineage>
</organism>
<comment type="function">
    <text evidence="6">Lyase that catalyzes the C1-decarboxylation of 4-hydroxy-3-methoxy-5-(all-trans-polyprenyl)benzoic acid into 2-methoxy-6-(all-trans-polyprenyl)phenol during ubiquinone biosynthesis.</text>
</comment>
<dbReference type="GO" id="GO:0008270">
    <property type="term" value="F:zinc ion binding"/>
    <property type="evidence" value="ECO:0007669"/>
    <property type="project" value="UniProtKB-UniRule"/>
</dbReference>
<comment type="pathway">
    <text evidence="6">Cofactor biosynthesis; ubiquinone biosynthesis.</text>
</comment>
<comment type="similarity">
    <text evidence="6">Belongs to the COQ4 family.</text>
</comment>
<name>A0A5J4Z4E9_PORPP</name>
<dbReference type="InterPro" id="IPR027540">
    <property type="entry name" value="Coq4_euk"/>
</dbReference>
<comment type="subunit">
    <text evidence="6">Component of a multi-subunit COQ enzyme complex.</text>
</comment>
<dbReference type="PANTHER" id="PTHR12922:SF7">
    <property type="entry name" value="UBIQUINONE BIOSYNTHESIS PROTEIN COQ4 HOMOLOG, MITOCHONDRIAL"/>
    <property type="match status" value="1"/>
</dbReference>
<evidence type="ECO:0000313" key="9">
    <source>
        <dbReference type="Proteomes" id="UP000324585"/>
    </source>
</evidence>
<protein>
    <recommendedName>
        <fullName evidence="6">Ubiquinone biosynthesis protein COQ4 homolog, mitochondrial</fullName>
    </recommendedName>
    <alternativeName>
        <fullName evidence="6">4-hydroxy-3-methoxy-5-polyprenylbenzoate decarboxylase</fullName>
        <ecNumber evidence="6">4.1.1.130</ecNumber>
    </alternativeName>
    <alternativeName>
        <fullName evidence="6">Coenzyme Q biosynthesis protein 4 homolog</fullName>
    </alternativeName>
</protein>
<dbReference type="Pfam" id="PF05019">
    <property type="entry name" value="Coq4"/>
    <property type="match status" value="1"/>
</dbReference>
<dbReference type="AlphaFoldDB" id="A0A5J4Z4E9"/>
<keyword evidence="2 6" id="KW-0999">Mitochondrion inner membrane</keyword>
<gene>
    <name evidence="8" type="ORF">FVE85_6316</name>
</gene>
<keyword evidence="6" id="KW-0479">Metal-binding</keyword>
<dbReference type="HAMAP" id="MF_03111">
    <property type="entry name" value="Coq4"/>
    <property type="match status" value="1"/>
</dbReference>
<sequence>MHGCALRTRDGRRGGAQQASCFSAMPPPPLPRLSVLGRMSLAVGSAVVSFADPRRADLVAALGETTGAPALRALRERMSRSPAGRRVLQERYMFKDDVQKRLPQLLELPSSTFGHCYAKWMRAYGFRADERPDVRFVDDPELAYIMLRYRECHDFWHTLTALRPTVLGELGQKWMEAVHTRLPVATLSALASPAMVSSRNRKVLLSELVPWAVRCGSTCEDLLSVEYEKCFEVDIVELRTRLNVITPRSYLSDTKVLNPDCLP</sequence>
<dbReference type="OMA" id="YYERHFH"/>
<feature type="binding site" evidence="6">
    <location>
        <position position="153"/>
    </location>
    <ligand>
        <name>Zn(2+)</name>
        <dbReference type="ChEBI" id="CHEBI:29105"/>
    </ligand>
</feature>
<evidence type="ECO:0000256" key="4">
    <source>
        <dbReference type="ARBA" id="ARBA00023136"/>
    </source>
</evidence>
<keyword evidence="6" id="KW-0862">Zinc</keyword>
<dbReference type="PANTHER" id="PTHR12922">
    <property type="entry name" value="UBIQUINONE BIOSYNTHESIS PROTEIN"/>
    <property type="match status" value="1"/>
</dbReference>
<comment type="cofactor">
    <cofactor evidence="6">
        <name>Zn(2+)</name>
        <dbReference type="ChEBI" id="CHEBI:29105"/>
    </cofactor>
</comment>
<evidence type="ECO:0000256" key="3">
    <source>
        <dbReference type="ARBA" id="ARBA00023128"/>
    </source>
</evidence>
<keyword evidence="5 6" id="KW-0456">Lyase</keyword>
<keyword evidence="1 6" id="KW-0831">Ubiquinone biosynthesis</keyword>
<dbReference type="InterPro" id="IPR007715">
    <property type="entry name" value="Coq4"/>
</dbReference>
<comment type="catalytic activity">
    <reaction evidence="6">
        <text>a 4-hydroxy-3-methoxy-5-(all-trans-polyprenyl)benzoate + H(+) = a 2-methoxy-6-(all-trans-polyprenyl)phenol + CO2</text>
        <dbReference type="Rhea" id="RHEA:81179"/>
        <dbReference type="Rhea" id="RHEA-COMP:9551"/>
        <dbReference type="Rhea" id="RHEA-COMP:10931"/>
        <dbReference type="ChEBI" id="CHEBI:15378"/>
        <dbReference type="ChEBI" id="CHEBI:16526"/>
        <dbReference type="ChEBI" id="CHEBI:62731"/>
        <dbReference type="ChEBI" id="CHEBI:84443"/>
        <dbReference type="EC" id="4.1.1.130"/>
    </reaction>
</comment>
<evidence type="ECO:0000313" key="8">
    <source>
        <dbReference type="EMBL" id="KAA8498731.1"/>
    </source>
</evidence>
<keyword evidence="3 6" id="KW-0496">Mitochondrion</keyword>
<dbReference type="GO" id="GO:0031314">
    <property type="term" value="C:extrinsic component of mitochondrial inner membrane"/>
    <property type="evidence" value="ECO:0007669"/>
    <property type="project" value="UniProtKB-UniRule"/>
</dbReference>
<feature type="binding site" evidence="6">
    <location>
        <position position="169"/>
    </location>
    <ligand>
        <name>Zn(2+)</name>
        <dbReference type="ChEBI" id="CHEBI:29105"/>
    </ligand>
</feature>
<keyword evidence="4 6" id="KW-0472">Membrane</keyword>
<evidence type="ECO:0000256" key="2">
    <source>
        <dbReference type="ARBA" id="ARBA00022792"/>
    </source>
</evidence>
<accession>A0A5J4Z4E9</accession>
<feature type="binding site" evidence="6">
    <location>
        <position position="154"/>
    </location>
    <ligand>
        <name>Zn(2+)</name>
        <dbReference type="ChEBI" id="CHEBI:29105"/>
    </ligand>
</feature>
<dbReference type="Proteomes" id="UP000324585">
    <property type="component" value="Unassembled WGS sequence"/>
</dbReference>
<dbReference type="EC" id="4.1.1.130" evidence="6"/>
<keyword evidence="8" id="KW-0830">Ubiquinone</keyword>
<keyword evidence="9" id="KW-1185">Reference proteome</keyword>
<dbReference type="UniPathway" id="UPA00232"/>
<evidence type="ECO:0000256" key="7">
    <source>
        <dbReference type="SAM" id="MobiDB-lite"/>
    </source>
</evidence>
<feature type="region of interest" description="Disordered" evidence="7">
    <location>
        <begin position="1"/>
        <end position="23"/>
    </location>
</feature>
<evidence type="ECO:0000256" key="1">
    <source>
        <dbReference type="ARBA" id="ARBA00022688"/>
    </source>
</evidence>
<dbReference type="EMBL" id="VRMN01000001">
    <property type="protein sequence ID" value="KAA8498731.1"/>
    <property type="molecule type" value="Genomic_DNA"/>
</dbReference>
<evidence type="ECO:0000256" key="5">
    <source>
        <dbReference type="ARBA" id="ARBA00023239"/>
    </source>
</evidence>